<evidence type="ECO:0000313" key="3">
    <source>
        <dbReference type="Proteomes" id="UP000823388"/>
    </source>
</evidence>
<dbReference type="EMBL" id="CM029039">
    <property type="protein sequence ID" value="KAG2643489.1"/>
    <property type="molecule type" value="Genomic_DNA"/>
</dbReference>
<sequence>MGSLGVVLSLSSLFILFSSPLSLGFLSLLSHSDPRWRRHALPDHAPPPPRRYRDGQRRLGPEVVAFRVCLVAAPVQQEPVLGFNFSVWLQRWVSLIEADSSGSSSGSDQEMSSVEEEIEERTSLCNQLLPSDRRFRH</sequence>
<keyword evidence="3" id="KW-1185">Reference proteome</keyword>
<proteinExistence type="predicted"/>
<dbReference type="AlphaFoldDB" id="A0A8T0WK20"/>
<evidence type="ECO:0000313" key="2">
    <source>
        <dbReference type="EMBL" id="KAG2643489.1"/>
    </source>
</evidence>
<comment type="caution">
    <text evidence="2">The sequence shown here is derived from an EMBL/GenBank/DDBJ whole genome shotgun (WGS) entry which is preliminary data.</text>
</comment>
<gene>
    <name evidence="2" type="ORF">PVAP13_2KG338200</name>
</gene>
<organism evidence="2 3">
    <name type="scientific">Panicum virgatum</name>
    <name type="common">Blackwell switchgrass</name>
    <dbReference type="NCBI Taxonomy" id="38727"/>
    <lineage>
        <taxon>Eukaryota</taxon>
        <taxon>Viridiplantae</taxon>
        <taxon>Streptophyta</taxon>
        <taxon>Embryophyta</taxon>
        <taxon>Tracheophyta</taxon>
        <taxon>Spermatophyta</taxon>
        <taxon>Magnoliopsida</taxon>
        <taxon>Liliopsida</taxon>
        <taxon>Poales</taxon>
        <taxon>Poaceae</taxon>
        <taxon>PACMAD clade</taxon>
        <taxon>Panicoideae</taxon>
        <taxon>Panicodae</taxon>
        <taxon>Paniceae</taxon>
        <taxon>Panicinae</taxon>
        <taxon>Panicum</taxon>
        <taxon>Panicum sect. Hiantes</taxon>
    </lineage>
</organism>
<evidence type="ECO:0000256" key="1">
    <source>
        <dbReference type="SAM" id="MobiDB-lite"/>
    </source>
</evidence>
<name>A0A8T0WK20_PANVG</name>
<protein>
    <submittedName>
        <fullName evidence="2">Uncharacterized protein</fullName>
    </submittedName>
</protein>
<dbReference type="Proteomes" id="UP000823388">
    <property type="component" value="Chromosome 2K"/>
</dbReference>
<feature type="region of interest" description="Disordered" evidence="1">
    <location>
        <begin position="98"/>
        <end position="123"/>
    </location>
</feature>
<reference evidence="2" key="1">
    <citation type="submission" date="2020-05" db="EMBL/GenBank/DDBJ databases">
        <title>WGS assembly of Panicum virgatum.</title>
        <authorList>
            <person name="Lovell J.T."/>
            <person name="Jenkins J."/>
            <person name="Shu S."/>
            <person name="Juenger T.E."/>
            <person name="Schmutz J."/>
        </authorList>
    </citation>
    <scope>NUCLEOTIDE SEQUENCE</scope>
    <source>
        <strain evidence="2">AP13</strain>
    </source>
</reference>
<accession>A0A8T0WK20</accession>